<protein>
    <submittedName>
        <fullName evidence="2">Beclin-1-like protein</fullName>
    </submittedName>
</protein>
<evidence type="ECO:0000313" key="1">
    <source>
        <dbReference type="Proteomes" id="UP000035642"/>
    </source>
</evidence>
<organism evidence="1 2">
    <name type="scientific">Angiostrongylus cantonensis</name>
    <name type="common">Rat lungworm</name>
    <dbReference type="NCBI Taxonomy" id="6313"/>
    <lineage>
        <taxon>Eukaryota</taxon>
        <taxon>Metazoa</taxon>
        <taxon>Ecdysozoa</taxon>
        <taxon>Nematoda</taxon>
        <taxon>Chromadorea</taxon>
        <taxon>Rhabditida</taxon>
        <taxon>Rhabditina</taxon>
        <taxon>Rhabditomorpha</taxon>
        <taxon>Strongyloidea</taxon>
        <taxon>Metastrongylidae</taxon>
        <taxon>Angiostrongylus</taxon>
    </lineage>
</organism>
<dbReference type="Proteomes" id="UP000035642">
    <property type="component" value="Unassembled WGS sequence"/>
</dbReference>
<reference evidence="1" key="1">
    <citation type="submission" date="2012-09" db="EMBL/GenBank/DDBJ databases">
        <authorList>
            <person name="Martin A.A."/>
        </authorList>
    </citation>
    <scope>NUCLEOTIDE SEQUENCE</scope>
</reference>
<dbReference type="WBParaSite" id="ACAC_0001008001-mRNA-1">
    <property type="protein sequence ID" value="ACAC_0001008001-mRNA-1"/>
    <property type="gene ID" value="ACAC_0001008001"/>
</dbReference>
<evidence type="ECO:0000313" key="2">
    <source>
        <dbReference type="WBParaSite" id="ACAC_0001008001-mRNA-1"/>
    </source>
</evidence>
<sequence length="137" mass="16104">MVLMSNDSFTPQYSEKSKIFYFNICPLHLTTSPPLLNSSILLISHQSSFKQLQLDDDGCPICPLCGEKLIESEWSHHIEHEKKKLLGVIQRLFNNSFSRRKRELELLRIRNNQQKRLACELFSNIELIADNILYRKR</sequence>
<dbReference type="STRING" id="6313.A0A0K0DG95"/>
<proteinExistence type="predicted"/>
<dbReference type="AlphaFoldDB" id="A0A0K0DG95"/>
<reference evidence="2" key="2">
    <citation type="submission" date="2017-02" db="UniProtKB">
        <authorList>
            <consortium name="WormBaseParasite"/>
        </authorList>
    </citation>
    <scope>IDENTIFICATION</scope>
</reference>
<keyword evidence="1" id="KW-1185">Reference proteome</keyword>
<accession>A0A0K0DG95</accession>
<name>A0A0K0DG95_ANGCA</name>